<comment type="caution">
    <text evidence="2">The sequence shown here is derived from an EMBL/GenBank/DDBJ whole genome shotgun (WGS) entry which is preliminary data.</text>
</comment>
<keyword evidence="1" id="KW-0472">Membrane</keyword>
<protein>
    <submittedName>
        <fullName evidence="2">Uncharacterized protein</fullName>
    </submittedName>
</protein>
<proteinExistence type="predicted"/>
<evidence type="ECO:0000313" key="2">
    <source>
        <dbReference type="EMBL" id="PTM36174.1"/>
    </source>
</evidence>
<evidence type="ECO:0000313" key="3">
    <source>
        <dbReference type="Proteomes" id="UP000241614"/>
    </source>
</evidence>
<accession>A0A2T4Y1W5</accession>
<dbReference type="AlphaFoldDB" id="A0A2T4Y1W5"/>
<keyword evidence="1" id="KW-0812">Transmembrane</keyword>
<keyword evidence="1" id="KW-1133">Transmembrane helix</keyword>
<gene>
    <name evidence="2" type="ORF">DA103_07305</name>
</gene>
<dbReference type="EMBL" id="PZPP01000009">
    <property type="protein sequence ID" value="PTM36174.1"/>
    <property type="molecule type" value="Genomic_DNA"/>
</dbReference>
<organism evidence="2 3">
    <name type="scientific">Enterobacter cloacae</name>
    <dbReference type="NCBI Taxonomy" id="550"/>
    <lineage>
        <taxon>Bacteria</taxon>
        <taxon>Pseudomonadati</taxon>
        <taxon>Pseudomonadota</taxon>
        <taxon>Gammaproteobacteria</taxon>
        <taxon>Enterobacterales</taxon>
        <taxon>Enterobacteriaceae</taxon>
        <taxon>Enterobacter</taxon>
        <taxon>Enterobacter cloacae complex</taxon>
    </lineage>
</organism>
<sequence>MFNLTAEQRQVVRMKLYDCPLVKVVLLVILWCTVVFLSLITLYKVIPPDAQYSFAEHFEIYGDELIMDFVLYLFSV</sequence>
<evidence type="ECO:0000256" key="1">
    <source>
        <dbReference type="SAM" id="Phobius"/>
    </source>
</evidence>
<name>A0A2T4Y1W5_ENTCL</name>
<dbReference type="Proteomes" id="UP000241614">
    <property type="component" value="Unassembled WGS sequence"/>
</dbReference>
<feature type="transmembrane region" description="Helical" evidence="1">
    <location>
        <begin position="21"/>
        <end position="43"/>
    </location>
</feature>
<reference evidence="2 3" key="1">
    <citation type="submission" date="2018-04" db="EMBL/GenBank/DDBJ databases">
        <title>Genome sequencing reveals highly heavy metal resistance and biotechnology application of the novel Enterobacter cloacae amazonensis isolated from wastewater river in Manaus - Amazonas.</title>
        <authorList>
            <person name="Astolfi M.C.T."/>
            <person name="Carvalho E.B.D.S."/>
            <person name="Lacerda L.B."/>
            <person name="Pinto M.V."/>
            <person name="Nogueira V.B."/>
            <person name="Barros A.M."/>
            <person name="Astolfi-Filho S."/>
        </authorList>
    </citation>
    <scope>NUCLEOTIDE SEQUENCE [LARGE SCALE GENOMIC DNA]</scope>
    <source>
        <strain evidence="3">amazonensis</strain>
    </source>
</reference>